<dbReference type="Proteomes" id="UP000273159">
    <property type="component" value="Unassembled WGS sequence"/>
</dbReference>
<evidence type="ECO:0000313" key="2">
    <source>
        <dbReference type="Proteomes" id="UP000273159"/>
    </source>
</evidence>
<organism evidence="1 2">
    <name type="scientific">Pseudarthrobacter phenanthrenivorans</name>
    <name type="common">Arthrobacter phenanthrenivorans</name>
    <dbReference type="NCBI Taxonomy" id="361575"/>
    <lineage>
        <taxon>Bacteria</taxon>
        <taxon>Bacillati</taxon>
        <taxon>Actinomycetota</taxon>
        <taxon>Actinomycetes</taxon>
        <taxon>Micrococcales</taxon>
        <taxon>Micrococcaceae</taxon>
        <taxon>Pseudarthrobacter</taxon>
    </lineage>
</organism>
<dbReference type="AlphaFoldDB" id="A0A3B0F9J0"/>
<evidence type="ECO:0008006" key="3">
    <source>
        <dbReference type="Google" id="ProtNLM"/>
    </source>
</evidence>
<gene>
    <name evidence="1" type="ORF">D7Z96_20230</name>
</gene>
<dbReference type="RefSeq" id="WP_013603013.1">
    <property type="nucleotide sequence ID" value="NZ_RBNH01000035.1"/>
</dbReference>
<name>A0A3B0F9J0_PSEPS</name>
<evidence type="ECO:0000313" key="1">
    <source>
        <dbReference type="EMBL" id="RKO19623.1"/>
    </source>
</evidence>
<proteinExistence type="predicted"/>
<dbReference type="EMBL" id="RBNH01000035">
    <property type="protein sequence ID" value="RKO19623.1"/>
    <property type="molecule type" value="Genomic_DNA"/>
</dbReference>
<sequence>MKIGWEGEEEDRLAAIRAAEERVRLEAHATGAPIVIANEFAEVHITRVETRNGSRLMIKSPRSAQWVSLCPLELEALTWQAPATFSAMIGNPFGPLIAEDERPPQFKKNSNT</sequence>
<reference evidence="1 2" key="1">
    <citation type="submission" date="2018-10" db="EMBL/GenBank/DDBJ databases">
        <title>Genome-guide identification and characterization of bacteria that degrade polycyclic aromatic hydrocarbons and resist hexavalent chromium simultaneously.</title>
        <authorList>
            <person name="Feng H."/>
        </authorList>
    </citation>
    <scope>NUCLEOTIDE SEQUENCE [LARGE SCALE GENOMIC DNA]</scope>
    <source>
        <strain evidence="1 2">J015</strain>
    </source>
</reference>
<protein>
    <recommendedName>
        <fullName evidence="3">Dihydrodiol dehydrogenase</fullName>
    </recommendedName>
</protein>
<accession>A0A3B0F9J0</accession>
<reference evidence="2" key="2">
    <citation type="submission" date="2018-10" db="EMBL/GenBank/DDBJ databases">
        <authorList>
            <person name="Wang Y."/>
            <person name="Wang J."/>
            <person name="Yang X."/>
            <person name="Wang Z."/>
            <person name="Huang Y."/>
        </authorList>
    </citation>
    <scope>NUCLEOTIDE SEQUENCE [LARGE SCALE GENOMIC DNA]</scope>
    <source>
        <strain evidence="2">J015</strain>
    </source>
</reference>
<comment type="caution">
    <text evidence="1">The sequence shown here is derived from an EMBL/GenBank/DDBJ whole genome shotgun (WGS) entry which is preliminary data.</text>
</comment>
<dbReference type="OMA" id="FSAMIGH"/>